<keyword evidence="6" id="KW-0963">Cytoplasm</keyword>
<keyword evidence="13" id="KW-0131">Cell cycle</keyword>
<proteinExistence type="inferred from homology"/>
<evidence type="ECO:0000256" key="1">
    <source>
        <dbReference type="ARBA" id="ARBA00004114"/>
    </source>
</evidence>
<keyword evidence="10" id="KW-0243">Dynein</keyword>
<dbReference type="SUPFAM" id="SSF74924">
    <property type="entry name" value="Cap-Gly domain"/>
    <property type="match status" value="1"/>
</dbReference>
<evidence type="ECO:0000256" key="14">
    <source>
        <dbReference type="SAM" id="Coils"/>
    </source>
</evidence>
<dbReference type="EMBL" id="CATQJA010002570">
    <property type="protein sequence ID" value="CAJ0571548.1"/>
    <property type="molecule type" value="Genomic_DNA"/>
</dbReference>
<dbReference type="SMART" id="SM01052">
    <property type="entry name" value="CAP_GLY"/>
    <property type="match status" value="1"/>
</dbReference>
<feature type="coiled-coil region" evidence="14">
    <location>
        <begin position="518"/>
        <end position="555"/>
    </location>
</feature>
<accession>A0AA36CNN8</accession>
<evidence type="ECO:0000256" key="8">
    <source>
        <dbReference type="ARBA" id="ARBA00022701"/>
    </source>
</evidence>
<feature type="compositionally biased region" description="Basic and acidic residues" evidence="15">
    <location>
        <begin position="169"/>
        <end position="178"/>
    </location>
</feature>
<feature type="non-terminal residue" evidence="17">
    <location>
        <position position="1"/>
    </location>
</feature>
<evidence type="ECO:0000256" key="15">
    <source>
        <dbReference type="SAM" id="MobiDB-lite"/>
    </source>
</evidence>
<evidence type="ECO:0000256" key="9">
    <source>
        <dbReference type="ARBA" id="ARBA00022776"/>
    </source>
</evidence>
<feature type="domain" description="CAP-Gly" evidence="16">
    <location>
        <begin position="23"/>
        <end position="65"/>
    </location>
</feature>
<keyword evidence="18" id="KW-1185">Reference proteome</keyword>
<evidence type="ECO:0000256" key="11">
    <source>
        <dbReference type="ARBA" id="ARBA00023054"/>
    </source>
</evidence>
<protein>
    <recommendedName>
        <fullName evidence="5">Dynactin subunit 1</fullName>
    </recommendedName>
</protein>
<evidence type="ECO:0000313" key="17">
    <source>
        <dbReference type="EMBL" id="CAJ0571548.1"/>
    </source>
</evidence>
<dbReference type="Pfam" id="PF12455">
    <property type="entry name" value="Dynactin"/>
    <property type="match status" value="1"/>
</dbReference>
<keyword evidence="7" id="KW-0132">Cell division</keyword>
<dbReference type="PROSITE" id="PS00845">
    <property type="entry name" value="CAP_GLY_1"/>
    <property type="match status" value="1"/>
</dbReference>
<evidence type="ECO:0000256" key="4">
    <source>
        <dbReference type="ARBA" id="ARBA00011010"/>
    </source>
</evidence>
<evidence type="ECO:0000256" key="12">
    <source>
        <dbReference type="ARBA" id="ARBA00023212"/>
    </source>
</evidence>
<evidence type="ECO:0000256" key="2">
    <source>
        <dbReference type="ARBA" id="ARBA00004186"/>
    </source>
</evidence>
<evidence type="ECO:0000256" key="3">
    <source>
        <dbReference type="ARBA" id="ARBA00004544"/>
    </source>
</evidence>
<keyword evidence="9" id="KW-0498">Mitosis</keyword>
<organism evidence="17 18">
    <name type="scientific">Mesorhabditis spiculigera</name>
    <dbReference type="NCBI Taxonomy" id="96644"/>
    <lineage>
        <taxon>Eukaryota</taxon>
        <taxon>Metazoa</taxon>
        <taxon>Ecdysozoa</taxon>
        <taxon>Nematoda</taxon>
        <taxon>Chromadorea</taxon>
        <taxon>Rhabditida</taxon>
        <taxon>Rhabditina</taxon>
        <taxon>Rhabditomorpha</taxon>
        <taxon>Rhabditoidea</taxon>
        <taxon>Rhabditidae</taxon>
        <taxon>Mesorhabditinae</taxon>
        <taxon>Mesorhabditis</taxon>
    </lineage>
</organism>
<keyword evidence="11 14" id="KW-0175">Coiled coil</keyword>
<evidence type="ECO:0000259" key="16">
    <source>
        <dbReference type="PROSITE" id="PS50245"/>
    </source>
</evidence>
<dbReference type="PROSITE" id="PS50245">
    <property type="entry name" value="CAP_GLY_2"/>
    <property type="match status" value="1"/>
</dbReference>
<dbReference type="PANTHER" id="PTHR18916">
    <property type="entry name" value="DYNACTIN 1-RELATED MICROTUBULE-BINDING"/>
    <property type="match status" value="1"/>
</dbReference>
<dbReference type="PANTHER" id="PTHR18916:SF6">
    <property type="entry name" value="DYNACTIN SUBUNIT 1"/>
    <property type="match status" value="1"/>
</dbReference>
<comment type="subcellular location">
    <subcellularLocation>
        <location evidence="3">Cytoplasm</location>
        <location evidence="3">Cell cortex</location>
    </subcellularLocation>
    <subcellularLocation>
        <location evidence="1">Cytoplasm</location>
        <location evidence="1">Cytoskeleton</location>
        <location evidence="1">Microtubule organizing center</location>
        <location evidence="1">Centrosome</location>
        <location evidence="1">Centriole</location>
    </subcellularLocation>
    <subcellularLocation>
        <location evidence="2">Cytoplasm</location>
        <location evidence="2">Cytoskeleton</location>
        <location evidence="2">Spindle</location>
    </subcellularLocation>
</comment>
<dbReference type="InterPro" id="IPR022157">
    <property type="entry name" value="Dynactin"/>
</dbReference>
<evidence type="ECO:0000256" key="13">
    <source>
        <dbReference type="ARBA" id="ARBA00023306"/>
    </source>
</evidence>
<name>A0AA36CNN8_9BILA</name>
<dbReference type="AlphaFoldDB" id="A0AA36CNN8"/>
<dbReference type="InterPro" id="IPR036859">
    <property type="entry name" value="CAP-Gly_dom_sf"/>
</dbReference>
<dbReference type="InterPro" id="IPR000938">
    <property type="entry name" value="CAP-Gly_domain"/>
</dbReference>
<evidence type="ECO:0000256" key="5">
    <source>
        <dbReference type="ARBA" id="ARBA00016574"/>
    </source>
</evidence>
<dbReference type="Gene3D" id="2.30.30.190">
    <property type="entry name" value="CAP Gly-rich-like domain"/>
    <property type="match status" value="1"/>
</dbReference>
<dbReference type="GO" id="GO:0005874">
    <property type="term" value="C:microtubule"/>
    <property type="evidence" value="ECO:0007669"/>
    <property type="project" value="UniProtKB-KW"/>
</dbReference>
<keyword evidence="12" id="KW-0206">Cytoskeleton</keyword>
<dbReference type="GO" id="GO:0000922">
    <property type="term" value="C:spindle pole"/>
    <property type="evidence" value="ECO:0007669"/>
    <property type="project" value="TreeGrafter"/>
</dbReference>
<dbReference type="Proteomes" id="UP001177023">
    <property type="component" value="Unassembled WGS sequence"/>
</dbReference>
<reference evidence="17" key="1">
    <citation type="submission" date="2023-06" db="EMBL/GenBank/DDBJ databases">
        <authorList>
            <person name="Delattre M."/>
        </authorList>
    </citation>
    <scope>NUCLEOTIDE SEQUENCE</scope>
    <source>
        <strain evidence="17">AF72</strain>
    </source>
</reference>
<feature type="coiled-coil region" evidence="14">
    <location>
        <begin position="949"/>
        <end position="1047"/>
    </location>
</feature>
<feature type="region of interest" description="Disordered" evidence="15">
    <location>
        <begin position="71"/>
        <end position="214"/>
    </location>
</feature>
<dbReference type="GO" id="GO:0051301">
    <property type="term" value="P:cell division"/>
    <property type="evidence" value="ECO:0007669"/>
    <property type="project" value="UniProtKB-KW"/>
</dbReference>
<comment type="caution">
    <text evidence="17">The sequence shown here is derived from an EMBL/GenBank/DDBJ whole genome shotgun (WGS) entry which is preliminary data.</text>
</comment>
<comment type="similarity">
    <text evidence="4">Belongs to the dynactin 150 kDa subunit family.</text>
</comment>
<evidence type="ECO:0000256" key="10">
    <source>
        <dbReference type="ARBA" id="ARBA00023017"/>
    </source>
</evidence>
<dbReference type="Pfam" id="PF01302">
    <property type="entry name" value="CAP_GLY"/>
    <property type="match status" value="1"/>
</dbReference>
<dbReference type="GO" id="GO:0030424">
    <property type="term" value="C:axon"/>
    <property type="evidence" value="ECO:0007669"/>
    <property type="project" value="TreeGrafter"/>
</dbReference>
<dbReference type="GO" id="GO:0000776">
    <property type="term" value="C:kinetochore"/>
    <property type="evidence" value="ECO:0007669"/>
    <property type="project" value="TreeGrafter"/>
</dbReference>
<feature type="compositionally biased region" description="Polar residues" evidence="15">
    <location>
        <begin position="75"/>
        <end position="90"/>
    </location>
</feature>
<dbReference type="GO" id="GO:0000132">
    <property type="term" value="P:establishment of mitotic spindle orientation"/>
    <property type="evidence" value="ECO:0007669"/>
    <property type="project" value="TreeGrafter"/>
</dbReference>
<dbReference type="GO" id="GO:0007097">
    <property type="term" value="P:nuclear migration"/>
    <property type="evidence" value="ECO:0007669"/>
    <property type="project" value="TreeGrafter"/>
</dbReference>
<feature type="coiled-coil region" evidence="14">
    <location>
        <begin position="218"/>
        <end position="444"/>
    </location>
</feature>
<keyword evidence="8" id="KW-0493">Microtubule</keyword>
<dbReference type="GO" id="GO:0005814">
    <property type="term" value="C:centriole"/>
    <property type="evidence" value="ECO:0007669"/>
    <property type="project" value="UniProtKB-SubCell"/>
</dbReference>
<feature type="compositionally biased region" description="Polar residues" evidence="15">
    <location>
        <begin position="97"/>
        <end position="107"/>
    </location>
</feature>
<sequence>MSFKLGDRVITENNGKGVIAFIGTTQFAEGEWNGLILDEPRGKNNGSVQDVAYFECEPGYGLFVPTKKLRLEKPATSTTPARPQTRSQASKLRAPTSKLTTPASTPGISPAESVEQLKVSPPQQPTTSAPPPKKEAPSGLKQPSSVTPAPIDIKKPADVVEAAPASPSVKERAQKIMEEPAPTTQNCQVVVEEPPHEKRPSLPPPPTLPPGISEGTEVDILRYENKDLKEKMETLRMRRQDDREKLKELDKVKMQLQVQLDSRQRMMEQLQQALAKLAEKEREIDELTQWRVANHDLLANHSEDLELAHVEKQILEQRVETLEAELDEVRGQADLAQTELEILKEEMAEGTTADGQQQQGGIVNSVQARALQEQIEKLTAACIALRDVNGNLKGDNQTMGKQLDELRQQNTQLLMAAEIAKKGHDEAEKRNLGLKEQLDALVESQDMVDALTMKICELEEQKMVIEDELADMTAIHDMDVQILETHVANEKDFLRDIAEREHRIQELNQKLFEEGTHAENLSSTILRFKKRVEELNEQLQEMKDQELRYQEALNNRGEDKAGKLAGIVSELQTSQGKSFAQMVDSSVRAIELEYAGKQINYLRAFLPDNFTKAGGDGDSVLLSTVFPRVWAKAQLLARLVDERFPGVPGGMRLEHVTKSHKAEQWAQAARIRSLTAGIATLAAQFESALQLCSMDVLAKISEKQPDVSNQEKTLDNYIDLLKQGRLDENSSLDGLKKIATCFTNIFTVHMASQPYDTTRWTQNTLQQLSTTIGWWRVNAQRVCFFVNGGDGEGTEVVDMTTTFQTTIDECAKLIAAALRVVPAEKRLQLTPQFTDDLSAVQHYFDLLALVYHEAASVASAQSGVDDSEGIDADRIREIFHAAVTKIHGSIQIDNTFHPLQQWLSTLRETLTTIRDTLDSGRLEADPLPKQPYPPVLERAMLRKQAAADAEGLKWQIEKKEATINELKKMLKERQDDISNYKLRLEMAEKRVESSGKVEGVKAQHWEQKYEQLHADAKKRETELDHQIRELNQEVEALHRENGDLKERTKAMSRNALLHGMKTASNFEMSSVASASRSSADRGPISGSTPASSIEFHYMQQQVVDLQKRLHYATADLRRLEAEKASLSCGASLRVPMAVAGRCSLEHYAHTDGLEKQLKAIFDEAMELKKDEIPLEFFKCEWTTRDGQQQQNKEQWRTQRRTFMARANALRNRFIQLAKQLEYRDVEIDAIVAGFPILTPEPNASPARFAEICKKWGIPTAA</sequence>
<evidence type="ECO:0000256" key="6">
    <source>
        <dbReference type="ARBA" id="ARBA00022490"/>
    </source>
</evidence>
<evidence type="ECO:0000256" key="7">
    <source>
        <dbReference type="ARBA" id="ARBA00022618"/>
    </source>
</evidence>
<gene>
    <name evidence="17" type="ORF">MSPICULIGERA_LOCUS9952</name>
</gene>
<dbReference type="GO" id="GO:0030286">
    <property type="term" value="C:dynein complex"/>
    <property type="evidence" value="ECO:0007669"/>
    <property type="project" value="UniProtKB-KW"/>
</dbReference>
<feature type="compositionally biased region" description="Pro residues" evidence="15">
    <location>
        <begin position="122"/>
        <end position="131"/>
    </location>
</feature>
<evidence type="ECO:0000313" key="18">
    <source>
        <dbReference type="Proteomes" id="UP001177023"/>
    </source>
</evidence>